<proteinExistence type="predicted"/>
<dbReference type="SUPFAM" id="SSF54427">
    <property type="entry name" value="NTF2-like"/>
    <property type="match status" value="1"/>
</dbReference>
<feature type="domain" description="SnoaL-like" evidence="1">
    <location>
        <begin position="5"/>
        <end position="113"/>
    </location>
</feature>
<comment type="caution">
    <text evidence="2">The sequence shown here is derived from an EMBL/GenBank/DDBJ whole genome shotgun (WGS) entry which is preliminary data.</text>
</comment>
<sequence length="127" mass="14319">MSNPVEKFFSCVGNGDVTGALELVHEKGVFEAQGPSSVPIYGTFHGREGVKRFLTILSELFDTEAFRFDKWAEMDNYVFACGYMQHRVKKTGHVFQCEWALVCKVENGLIVSYKMFEDTAALQAAYT</sequence>
<protein>
    <recommendedName>
        <fullName evidence="1">SnoaL-like domain-containing protein</fullName>
    </recommendedName>
</protein>
<dbReference type="Proteomes" id="UP000249467">
    <property type="component" value="Unassembled WGS sequence"/>
</dbReference>
<reference evidence="2 3" key="2">
    <citation type="submission" date="2018-06" db="EMBL/GenBank/DDBJ databases">
        <title>Metagenomic assembly of (sub)arctic Cyanobacteria and their associated microbiome from non-axenic cultures.</title>
        <authorList>
            <person name="Baurain D."/>
        </authorList>
    </citation>
    <scope>NUCLEOTIDE SEQUENCE [LARGE SCALE GENOMIC DNA]</scope>
    <source>
        <strain evidence="2">ULC066bin1</strain>
    </source>
</reference>
<evidence type="ECO:0000313" key="3">
    <source>
        <dbReference type="Proteomes" id="UP000249467"/>
    </source>
</evidence>
<reference evidence="2 3" key="1">
    <citation type="submission" date="2018-04" db="EMBL/GenBank/DDBJ databases">
        <authorList>
            <person name="Go L.Y."/>
            <person name="Mitchell J.A."/>
        </authorList>
    </citation>
    <scope>NUCLEOTIDE SEQUENCE [LARGE SCALE GENOMIC DNA]</scope>
    <source>
        <strain evidence="2">ULC066bin1</strain>
    </source>
</reference>
<dbReference type="AlphaFoldDB" id="A0A2W4VT79"/>
<name>A0A2W4VT79_9CYAN</name>
<gene>
    <name evidence="2" type="ORF">DCF19_22405</name>
</gene>
<evidence type="ECO:0000259" key="1">
    <source>
        <dbReference type="Pfam" id="PF12680"/>
    </source>
</evidence>
<dbReference type="EMBL" id="QBML01000045">
    <property type="protein sequence ID" value="PZO36063.1"/>
    <property type="molecule type" value="Genomic_DNA"/>
</dbReference>
<evidence type="ECO:0000313" key="2">
    <source>
        <dbReference type="EMBL" id="PZO36063.1"/>
    </source>
</evidence>
<dbReference type="Pfam" id="PF12680">
    <property type="entry name" value="SnoaL_2"/>
    <property type="match status" value="1"/>
</dbReference>
<dbReference type="Gene3D" id="3.10.450.50">
    <property type="match status" value="1"/>
</dbReference>
<organism evidence="2 3">
    <name type="scientific">Pseudanabaena frigida</name>
    <dbReference type="NCBI Taxonomy" id="945775"/>
    <lineage>
        <taxon>Bacteria</taxon>
        <taxon>Bacillati</taxon>
        <taxon>Cyanobacteriota</taxon>
        <taxon>Cyanophyceae</taxon>
        <taxon>Pseudanabaenales</taxon>
        <taxon>Pseudanabaenaceae</taxon>
        <taxon>Pseudanabaena</taxon>
    </lineage>
</organism>
<accession>A0A2W4VT79</accession>
<dbReference type="InterPro" id="IPR032710">
    <property type="entry name" value="NTF2-like_dom_sf"/>
</dbReference>
<dbReference type="InterPro" id="IPR037401">
    <property type="entry name" value="SnoaL-like"/>
</dbReference>